<evidence type="ECO:0000313" key="2">
    <source>
        <dbReference type="EMBL" id="MPL87653.1"/>
    </source>
</evidence>
<dbReference type="AlphaFoldDB" id="A0A644VA66"/>
<dbReference type="Pfam" id="PF19576">
    <property type="entry name" value="Acyltransf_2"/>
    <property type="match status" value="1"/>
</dbReference>
<accession>A0A644VA66</accession>
<dbReference type="InterPro" id="IPR045746">
    <property type="entry name" value="ACT14924-like_Acyltransf_dom"/>
</dbReference>
<comment type="caution">
    <text evidence="2">The sequence shown here is derived from an EMBL/GenBank/DDBJ whole genome shotgun (WGS) entry which is preliminary data.</text>
</comment>
<dbReference type="SUPFAM" id="SSF69593">
    <property type="entry name" value="Glycerol-3-phosphate (1)-acyltransferase"/>
    <property type="match status" value="1"/>
</dbReference>
<evidence type="ECO:0000259" key="1">
    <source>
        <dbReference type="Pfam" id="PF19576"/>
    </source>
</evidence>
<organism evidence="2">
    <name type="scientific">bioreactor metagenome</name>
    <dbReference type="NCBI Taxonomy" id="1076179"/>
    <lineage>
        <taxon>unclassified sequences</taxon>
        <taxon>metagenomes</taxon>
        <taxon>ecological metagenomes</taxon>
    </lineage>
</organism>
<name>A0A644VA66_9ZZZZ</name>
<feature type="domain" description="Putative acyltransferase ACT14924-like acyltransferase" evidence="1">
    <location>
        <begin position="12"/>
        <end position="268"/>
    </location>
</feature>
<dbReference type="EMBL" id="VSSQ01000242">
    <property type="protein sequence ID" value="MPL87653.1"/>
    <property type="molecule type" value="Genomic_DNA"/>
</dbReference>
<protein>
    <recommendedName>
        <fullName evidence="1">Putative acyltransferase ACT14924-like acyltransferase domain-containing protein</fullName>
    </recommendedName>
</protein>
<gene>
    <name evidence="2" type="ORF">SDC9_33654</name>
</gene>
<sequence length="270" mass="30978">MIKKYIDIEKALRERKKGFLKHLPGWIIRILSRIVHEDELNIILNKYSHLSGAEFLKALLEEFQIKIEAEGLENLPESRKCFFAANHPFGFADGLVLTSIVSGKYGTLKAIANDSFRFIPQLNDFVVAVNVFDGSSKAYLKAIEETYAMDVAITHFPAGIVSRRHHGKIQDLPWQKSFITKAIAHKRDIVPFHFHGTNSKLFYRINNVRKFFGIEANIELMLLPHEIFLKKGKTIKVTIGKPISWETFDKSKSAYEWAQEVRAITYNLGE</sequence>
<reference evidence="2" key="1">
    <citation type="submission" date="2019-08" db="EMBL/GenBank/DDBJ databases">
        <authorList>
            <person name="Kucharzyk K."/>
            <person name="Murdoch R.W."/>
            <person name="Higgins S."/>
            <person name="Loffler F."/>
        </authorList>
    </citation>
    <scope>NUCLEOTIDE SEQUENCE</scope>
</reference>
<proteinExistence type="predicted"/>